<name>A0A016XE02_9BURK</name>
<dbReference type="AlphaFoldDB" id="A0A016XE02"/>
<dbReference type="RefSeq" id="WP_051509517.1">
    <property type="nucleotide sequence ID" value="NZ_JEMG01000001.1"/>
</dbReference>
<sequence length="174" mass="18926">MKKPPDFDETARQIWQGGLDALARAQAQGSQVLDALVQEGLAMQRRTQAMAGSVAEKAQAAFNQKLGENFGDKLSDNLGQQWNKLEGLFEERVARTLQRLGLPTAQELQALKDRIARLEAELEAQPEAGAASPRRATRPPTTTTTATTRKKAVPTAKSAARKAPARKTAARKPR</sequence>
<comment type="caution">
    <text evidence="2">The sequence shown here is derived from an EMBL/GenBank/DDBJ whole genome shotgun (WGS) entry which is preliminary data.</text>
</comment>
<dbReference type="STRING" id="1458275.AZ34_04110"/>
<evidence type="ECO:0000313" key="3">
    <source>
        <dbReference type="Proteomes" id="UP000023268"/>
    </source>
</evidence>
<proteinExistence type="predicted"/>
<dbReference type="Pfam" id="PF05597">
    <property type="entry name" value="Phasin"/>
    <property type="match status" value="1"/>
</dbReference>
<feature type="compositionally biased region" description="Basic residues" evidence="1">
    <location>
        <begin position="159"/>
        <end position="174"/>
    </location>
</feature>
<gene>
    <name evidence="2" type="ORF">AZ34_04110</name>
</gene>
<dbReference type="EMBL" id="JEMG01000001">
    <property type="protein sequence ID" value="EYC50339.1"/>
    <property type="molecule type" value="Genomic_DNA"/>
</dbReference>
<reference evidence="2 3" key="1">
    <citation type="submission" date="2014-02" db="EMBL/GenBank/DDBJ databases">
        <title>Draft Genome of Hylemonella gracilis isolated from the Niagara River.</title>
        <authorList>
            <person name="Pawlowski D.R."/>
            <person name="Koudelka G.B."/>
        </authorList>
    </citation>
    <scope>NUCLEOTIDE SEQUENCE [LARGE SCALE GENOMIC DNA]</scope>
    <source>
        <strain evidence="2 3">Niagara R</strain>
    </source>
</reference>
<dbReference type="eggNOG" id="COG3937">
    <property type="taxonomic scope" value="Bacteria"/>
</dbReference>
<protein>
    <submittedName>
        <fullName evidence="2">Poly(Hydroxyalkanoate) granule-associated protein</fullName>
    </submittedName>
</protein>
<dbReference type="OrthoDB" id="5801582at2"/>
<evidence type="ECO:0000256" key="1">
    <source>
        <dbReference type="SAM" id="MobiDB-lite"/>
    </source>
</evidence>
<dbReference type="InterPro" id="IPR008769">
    <property type="entry name" value="PhaF_PhaI"/>
</dbReference>
<dbReference type="PANTHER" id="PTHR38664">
    <property type="entry name" value="SLR0058 PROTEIN"/>
    <property type="match status" value="1"/>
</dbReference>
<evidence type="ECO:0000313" key="2">
    <source>
        <dbReference type="EMBL" id="EYC50339.1"/>
    </source>
</evidence>
<feature type="region of interest" description="Disordered" evidence="1">
    <location>
        <begin position="122"/>
        <end position="174"/>
    </location>
</feature>
<dbReference type="PANTHER" id="PTHR38664:SF1">
    <property type="entry name" value="SLR0058 PROTEIN"/>
    <property type="match status" value="1"/>
</dbReference>
<feature type="compositionally biased region" description="Low complexity" evidence="1">
    <location>
        <begin position="138"/>
        <end position="158"/>
    </location>
</feature>
<dbReference type="Proteomes" id="UP000023268">
    <property type="component" value="Unassembled WGS sequence"/>
</dbReference>
<organism evidence="2 3">
    <name type="scientific">Hylemonella gracilis str. Niagara R</name>
    <dbReference type="NCBI Taxonomy" id="1458275"/>
    <lineage>
        <taxon>Bacteria</taxon>
        <taxon>Pseudomonadati</taxon>
        <taxon>Pseudomonadota</taxon>
        <taxon>Betaproteobacteria</taxon>
        <taxon>Burkholderiales</taxon>
        <taxon>Comamonadaceae</taxon>
        <taxon>Hylemonella</taxon>
    </lineage>
</organism>
<accession>A0A016XE02</accession>